<organism evidence="2 3">
    <name type="scientific">Aspergillus pseudoustus</name>
    <dbReference type="NCBI Taxonomy" id="1810923"/>
    <lineage>
        <taxon>Eukaryota</taxon>
        <taxon>Fungi</taxon>
        <taxon>Dikarya</taxon>
        <taxon>Ascomycota</taxon>
        <taxon>Pezizomycotina</taxon>
        <taxon>Eurotiomycetes</taxon>
        <taxon>Eurotiomycetidae</taxon>
        <taxon>Eurotiales</taxon>
        <taxon>Aspergillaceae</taxon>
        <taxon>Aspergillus</taxon>
        <taxon>Aspergillus subgen. Nidulantes</taxon>
    </lineage>
</organism>
<name>A0ABR4KYE2_9EURO</name>
<dbReference type="EMBL" id="JBFXLU010000004">
    <property type="protein sequence ID" value="KAL2857303.1"/>
    <property type="molecule type" value="Genomic_DNA"/>
</dbReference>
<keyword evidence="1" id="KW-0732">Signal</keyword>
<evidence type="ECO:0000256" key="1">
    <source>
        <dbReference type="SAM" id="SignalP"/>
    </source>
</evidence>
<dbReference type="CDD" id="cd12148">
    <property type="entry name" value="fungal_TF_MHR"/>
    <property type="match status" value="1"/>
</dbReference>
<evidence type="ECO:0008006" key="4">
    <source>
        <dbReference type="Google" id="ProtNLM"/>
    </source>
</evidence>
<feature type="chain" id="PRO_5045399226" description="Fungal N-terminal domain-containing protein" evidence="1">
    <location>
        <begin position="22"/>
        <end position="239"/>
    </location>
</feature>
<evidence type="ECO:0000313" key="3">
    <source>
        <dbReference type="Proteomes" id="UP001610446"/>
    </source>
</evidence>
<feature type="signal peptide" evidence="1">
    <location>
        <begin position="1"/>
        <end position="21"/>
    </location>
</feature>
<keyword evidence="3" id="KW-1185">Reference proteome</keyword>
<sequence length="239" mass="25930">MEGLAAAATIIRVAGAGLALAQTLYNFCDEVSTSNEQLTDLAFYVCSASFVLEEIGKVFQDEGKAAKPVASQNAIDTASEIAQRIIKSRIYTTLYSYGGLQKNDAEVIRAIRELDDELESWRLTMPVGLRPTLSYGREPNNHPNTMSMYLILCHLNYYFCVNVVHIAGSRCEAWHSASTSPGMMGGLKSSLTLSVEASRSLLLYLQGAENSDSVVLPNVGNLDPVLQPAGTPNCRNCGR</sequence>
<proteinExistence type="predicted"/>
<gene>
    <name evidence="2" type="ORF">BJY01DRAFT_242374</name>
</gene>
<reference evidence="2 3" key="1">
    <citation type="submission" date="2024-07" db="EMBL/GenBank/DDBJ databases">
        <title>Section-level genome sequencing and comparative genomics of Aspergillus sections Usti and Cavernicolus.</title>
        <authorList>
            <consortium name="Lawrence Berkeley National Laboratory"/>
            <person name="Nybo J.L."/>
            <person name="Vesth T.C."/>
            <person name="Theobald S."/>
            <person name="Frisvad J.C."/>
            <person name="Larsen T.O."/>
            <person name="Kjaerboelling I."/>
            <person name="Rothschild-Mancinelli K."/>
            <person name="Lyhne E.K."/>
            <person name="Kogle M.E."/>
            <person name="Barry K."/>
            <person name="Clum A."/>
            <person name="Na H."/>
            <person name="Ledsgaard L."/>
            <person name="Lin J."/>
            <person name="Lipzen A."/>
            <person name="Kuo A."/>
            <person name="Riley R."/>
            <person name="Mondo S."/>
            <person name="Labutti K."/>
            <person name="Haridas S."/>
            <person name="Pangalinan J."/>
            <person name="Salamov A.A."/>
            <person name="Simmons B.A."/>
            <person name="Magnuson J.K."/>
            <person name="Chen J."/>
            <person name="Drula E."/>
            <person name="Henrissat B."/>
            <person name="Wiebenga A."/>
            <person name="Lubbers R.J."/>
            <person name="Gomes A.C."/>
            <person name="Makela M.R."/>
            <person name="Stajich J."/>
            <person name="Grigoriev I.V."/>
            <person name="Mortensen U.H."/>
            <person name="De Vries R.P."/>
            <person name="Baker S.E."/>
            <person name="Andersen M.R."/>
        </authorList>
    </citation>
    <scope>NUCLEOTIDE SEQUENCE [LARGE SCALE GENOMIC DNA]</scope>
    <source>
        <strain evidence="2 3">CBS 123904</strain>
    </source>
</reference>
<protein>
    <recommendedName>
        <fullName evidence="4">Fungal N-terminal domain-containing protein</fullName>
    </recommendedName>
</protein>
<dbReference type="Proteomes" id="UP001610446">
    <property type="component" value="Unassembled WGS sequence"/>
</dbReference>
<comment type="caution">
    <text evidence="2">The sequence shown here is derived from an EMBL/GenBank/DDBJ whole genome shotgun (WGS) entry which is preliminary data.</text>
</comment>
<evidence type="ECO:0000313" key="2">
    <source>
        <dbReference type="EMBL" id="KAL2857303.1"/>
    </source>
</evidence>
<accession>A0ABR4KYE2</accession>